<dbReference type="RefSeq" id="WP_013559184.1">
    <property type="nucleotide sequence ID" value="NC_014960.1"/>
</dbReference>
<dbReference type="Gene3D" id="2.60.40.10">
    <property type="entry name" value="Immunoglobulins"/>
    <property type="match status" value="1"/>
</dbReference>
<dbReference type="HOGENOM" id="CLU_791419_0_0_0"/>
<proteinExistence type="predicted"/>
<feature type="domain" description="Nbr1 FW" evidence="2">
    <location>
        <begin position="257"/>
        <end position="338"/>
    </location>
</feature>
<evidence type="ECO:0000256" key="1">
    <source>
        <dbReference type="SAM" id="SignalP"/>
    </source>
</evidence>
<accession>E8N2I5</accession>
<dbReference type="KEGG" id="atm:ANT_07570"/>
<dbReference type="InterPro" id="IPR032350">
    <property type="entry name" value="Nbr1_FW"/>
</dbReference>
<evidence type="ECO:0000313" key="3">
    <source>
        <dbReference type="EMBL" id="BAJ62791.1"/>
    </source>
</evidence>
<protein>
    <recommendedName>
        <fullName evidence="2">Nbr1 FW domain-containing protein</fullName>
    </recommendedName>
</protein>
<keyword evidence="4" id="KW-1185">Reference proteome</keyword>
<name>E8N2I5_ANATU</name>
<dbReference type="Pfam" id="PF16158">
    <property type="entry name" value="N_BRCA1_IG"/>
    <property type="match status" value="1"/>
</dbReference>
<dbReference type="AlphaFoldDB" id="E8N2I5"/>
<reference evidence="3 4" key="1">
    <citation type="submission" date="2010-12" db="EMBL/GenBank/DDBJ databases">
        <title>Whole genome sequence of Anaerolinea thermophila UNI-1.</title>
        <authorList>
            <person name="Narita-Yamada S."/>
            <person name="Kishi E."/>
            <person name="Watanabe Y."/>
            <person name="Takasaki K."/>
            <person name="Ankai A."/>
            <person name="Oguchi A."/>
            <person name="Fukui S."/>
            <person name="Takahashi M."/>
            <person name="Yashiro I."/>
            <person name="Hosoyama A."/>
            <person name="Sekiguchi Y."/>
            <person name="Hanada S."/>
            <person name="Fujita N."/>
        </authorList>
    </citation>
    <scope>NUCLEOTIDE SEQUENCE [LARGE SCALE GENOMIC DNA]</scope>
    <source>
        <strain evidence="4">DSM 14523 / JCM 11388 / NBRC 100420 / UNI-1</strain>
    </source>
</reference>
<feature type="signal peptide" evidence="1">
    <location>
        <begin position="1"/>
        <end position="27"/>
    </location>
</feature>
<organism evidence="3 4">
    <name type="scientific">Anaerolinea thermophila (strain DSM 14523 / JCM 11388 / NBRC 100420 / UNI-1)</name>
    <dbReference type="NCBI Taxonomy" id="926569"/>
    <lineage>
        <taxon>Bacteria</taxon>
        <taxon>Bacillati</taxon>
        <taxon>Chloroflexota</taxon>
        <taxon>Anaerolineae</taxon>
        <taxon>Anaerolineales</taxon>
        <taxon>Anaerolineaceae</taxon>
        <taxon>Anaerolinea</taxon>
    </lineage>
</organism>
<dbReference type="Proteomes" id="UP000008922">
    <property type="component" value="Chromosome"/>
</dbReference>
<dbReference type="InParanoid" id="E8N2I5"/>
<evidence type="ECO:0000313" key="4">
    <source>
        <dbReference type="Proteomes" id="UP000008922"/>
    </source>
</evidence>
<feature type="chain" id="PRO_5003228621" description="Nbr1 FW domain-containing protein" evidence="1">
    <location>
        <begin position="28"/>
        <end position="350"/>
    </location>
</feature>
<keyword evidence="1" id="KW-0732">Signal</keyword>
<dbReference type="EMBL" id="AP012029">
    <property type="protein sequence ID" value="BAJ62791.1"/>
    <property type="molecule type" value="Genomic_DNA"/>
</dbReference>
<dbReference type="InterPro" id="IPR013783">
    <property type="entry name" value="Ig-like_fold"/>
</dbReference>
<evidence type="ECO:0000259" key="2">
    <source>
        <dbReference type="Pfam" id="PF16158"/>
    </source>
</evidence>
<gene>
    <name evidence="3" type="ordered locus">ANT_07570</name>
</gene>
<sequence>MLAQSKKLLSFLVSTLLLTMLMLTAFAPTVRADGVPTITILEVKVDEWVKIKAKNLPKNTEFTARMDKMGNYAIGGTVVGTAKSGADGTFEATFNIPQSLKGLSRIALRIDSASGYYSYNWFDNKTATPTAQPTQSTSGKPYIEIIAVEKDKAVTVQAYRFPANQTFTVRVGPFKTFFKDYVVVDKINSGSGGSFKFTVTLPEKVKGVDWITIRLDSPEKQYAYNAFRNVSSGTVVSPTPPPPSGTVCQIISTSPTKTLKPREDFDAIWQVKNTSGKDWEQHSVDYKFVSGTSMHKKSIYDFKATVRNGETVNIIVDMLAPDKAGTYSATWAIVAGNKTLCTLPITITVK</sequence>